<dbReference type="RefSeq" id="WP_147704643.1">
    <property type="nucleotide sequence ID" value="NZ_VDUY01000004.1"/>
</dbReference>
<name>A0A5C8NWB4_9BURK</name>
<proteinExistence type="predicted"/>
<dbReference type="PANTHER" id="PTHR43537:SF49">
    <property type="entry name" value="TRANSCRIPTIONAL REGULATORY PROTEIN"/>
    <property type="match status" value="1"/>
</dbReference>
<dbReference type="InterPro" id="IPR036390">
    <property type="entry name" value="WH_DNA-bd_sf"/>
</dbReference>
<dbReference type="InterPro" id="IPR008920">
    <property type="entry name" value="TF_FadR/GntR_C"/>
</dbReference>
<dbReference type="SUPFAM" id="SSF46785">
    <property type="entry name" value="Winged helix' DNA-binding domain"/>
    <property type="match status" value="1"/>
</dbReference>
<dbReference type="Pfam" id="PF00392">
    <property type="entry name" value="GntR"/>
    <property type="match status" value="1"/>
</dbReference>
<dbReference type="SMART" id="SM00895">
    <property type="entry name" value="FCD"/>
    <property type="match status" value="1"/>
</dbReference>
<keyword evidence="3" id="KW-0804">Transcription</keyword>
<dbReference type="SUPFAM" id="SSF48008">
    <property type="entry name" value="GntR ligand-binding domain-like"/>
    <property type="match status" value="1"/>
</dbReference>
<dbReference type="CDD" id="cd07377">
    <property type="entry name" value="WHTH_GntR"/>
    <property type="match status" value="1"/>
</dbReference>
<keyword evidence="6" id="KW-1185">Reference proteome</keyword>
<dbReference type="Gene3D" id="1.10.10.10">
    <property type="entry name" value="Winged helix-like DNA-binding domain superfamily/Winged helix DNA-binding domain"/>
    <property type="match status" value="1"/>
</dbReference>
<reference evidence="5 6" key="1">
    <citation type="submission" date="2019-06" db="EMBL/GenBank/DDBJ databases">
        <title>Quisquiliibacterium sp. nov., isolated from a maize field.</title>
        <authorList>
            <person name="Lin S.-Y."/>
            <person name="Tsai C.-F."/>
            <person name="Young C.-C."/>
        </authorList>
    </citation>
    <scope>NUCLEOTIDE SEQUENCE [LARGE SCALE GENOMIC DNA]</scope>
    <source>
        <strain evidence="5 6">CC-CFT501</strain>
    </source>
</reference>
<sequence>MKASERIRNSIESQIRSGALLPGDPVDEERLMTEFGVSRTPVREALLQLRAADMVTALPRGGAVVSKLDVSQLFAMWELLADLEGLAARYACARMSKPERQALSDLHHEAEAVVGADDERGWEQANMRFHELIYAGARNPYLRQEILRMRTRTQAYRRHAFSAVVRLRVSYDGHSRIVDAILRNDCETAAREGFSHLNPGGSPLVSDLLMKLPRELLD</sequence>
<dbReference type="Proteomes" id="UP000321548">
    <property type="component" value="Unassembled WGS sequence"/>
</dbReference>
<dbReference type="SMART" id="SM00345">
    <property type="entry name" value="HTH_GNTR"/>
    <property type="match status" value="1"/>
</dbReference>
<evidence type="ECO:0000256" key="2">
    <source>
        <dbReference type="ARBA" id="ARBA00023125"/>
    </source>
</evidence>
<dbReference type="GO" id="GO:0003700">
    <property type="term" value="F:DNA-binding transcription factor activity"/>
    <property type="evidence" value="ECO:0007669"/>
    <property type="project" value="InterPro"/>
</dbReference>
<evidence type="ECO:0000256" key="3">
    <source>
        <dbReference type="ARBA" id="ARBA00023163"/>
    </source>
</evidence>
<evidence type="ECO:0000256" key="1">
    <source>
        <dbReference type="ARBA" id="ARBA00023015"/>
    </source>
</evidence>
<dbReference type="EMBL" id="VDUY01000004">
    <property type="protein sequence ID" value="TXL65448.1"/>
    <property type="molecule type" value="Genomic_DNA"/>
</dbReference>
<organism evidence="5 6">
    <name type="scientific">Zeimonas arvi</name>
    <dbReference type="NCBI Taxonomy" id="2498847"/>
    <lineage>
        <taxon>Bacteria</taxon>
        <taxon>Pseudomonadati</taxon>
        <taxon>Pseudomonadota</taxon>
        <taxon>Betaproteobacteria</taxon>
        <taxon>Burkholderiales</taxon>
        <taxon>Burkholderiaceae</taxon>
        <taxon>Zeimonas</taxon>
    </lineage>
</organism>
<comment type="caution">
    <text evidence="5">The sequence shown here is derived from an EMBL/GenBank/DDBJ whole genome shotgun (WGS) entry which is preliminary data.</text>
</comment>
<dbReference type="AlphaFoldDB" id="A0A5C8NWB4"/>
<dbReference type="PANTHER" id="PTHR43537">
    <property type="entry name" value="TRANSCRIPTIONAL REGULATOR, GNTR FAMILY"/>
    <property type="match status" value="1"/>
</dbReference>
<dbReference type="Pfam" id="PF07729">
    <property type="entry name" value="FCD"/>
    <property type="match status" value="1"/>
</dbReference>
<gene>
    <name evidence="5" type="ORF">FHP08_11770</name>
</gene>
<dbReference type="OrthoDB" id="5343379at2"/>
<dbReference type="InterPro" id="IPR000524">
    <property type="entry name" value="Tscrpt_reg_HTH_GntR"/>
</dbReference>
<feature type="domain" description="HTH gntR-type" evidence="4">
    <location>
        <begin position="1"/>
        <end position="68"/>
    </location>
</feature>
<protein>
    <submittedName>
        <fullName evidence="5">GntR family transcriptional regulator</fullName>
    </submittedName>
</protein>
<dbReference type="PROSITE" id="PS50949">
    <property type="entry name" value="HTH_GNTR"/>
    <property type="match status" value="1"/>
</dbReference>
<evidence type="ECO:0000313" key="6">
    <source>
        <dbReference type="Proteomes" id="UP000321548"/>
    </source>
</evidence>
<dbReference type="Gene3D" id="1.20.120.530">
    <property type="entry name" value="GntR ligand-binding domain-like"/>
    <property type="match status" value="1"/>
</dbReference>
<keyword evidence="2" id="KW-0238">DNA-binding</keyword>
<evidence type="ECO:0000313" key="5">
    <source>
        <dbReference type="EMBL" id="TXL65448.1"/>
    </source>
</evidence>
<dbReference type="InterPro" id="IPR036388">
    <property type="entry name" value="WH-like_DNA-bd_sf"/>
</dbReference>
<accession>A0A5C8NWB4</accession>
<dbReference type="GO" id="GO:0003677">
    <property type="term" value="F:DNA binding"/>
    <property type="evidence" value="ECO:0007669"/>
    <property type="project" value="UniProtKB-KW"/>
</dbReference>
<keyword evidence="1" id="KW-0805">Transcription regulation</keyword>
<dbReference type="InterPro" id="IPR011711">
    <property type="entry name" value="GntR_C"/>
</dbReference>
<evidence type="ECO:0000259" key="4">
    <source>
        <dbReference type="PROSITE" id="PS50949"/>
    </source>
</evidence>